<evidence type="ECO:0000256" key="1">
    <source>
        <dbReference type="SAM" id="MobiDB-lite"/>
    </source>
</evidence>
<dbReference type="AlphaFoldDB" id="A0A183E792"/>
<proteinExistence type="predicted"/>
<sequence length="152" mass="16138">MAAASSSQPSICQHYFASRIPATSDSFDSEQANSPAVAQTGESAMQSAEEETKMVMSNGASGDNSMPCWASSVGFVDSSPAADTQADYCAASDSYNNAWNGNYISAYDADDTRSNSQKILAATDRVSHYEVNIALNSMGERSGGSEWEKEED</sequence>
<evidence type="ECO:0000313" key="2">
    <source>
        <dbReference type="EMBL" id="VDN28639.1"/>
    </source>
</evidence>
<dbReference type="EMBL" id="UYRT01084291">
    <property type="protein sequence ID" value="VDN28639.1"/>
    <property type="molecule type" value="Genomic_DNA"/>
</dbReference>
<organism evidence="4">
    <name type="scientific">Gongylonema pulchrum</name>
    <dbReference type="NCBI Taxonomy" id="637853"/>
    <lineage>
        <taxon>Eukaryota</taxon>
        <taxon>Metazoa</taxon>
        <taxon>Ecdysozoa</taxon>
        <taxon>Nematoda</taxon>
        <taxon>Chromadorea</taxon>
        <taxon>Rhabditida</taxon>
        <taxon>Spirurina</taxon>
        <taxon>Spiruromorpha</taxon>
        <taxon>Spiruroidea</taxon>
        <taxon>Gongylonematidae</taxon>
        <taxon>Gongylonema</taxon>
    </lineage>
</organism>
<dbReference type="WBParaSite" id="GPUH_0001685501-mRNA-1">
    <property type="protein sequence ID" value="GPUH_0001685501-mRNA-1"/>
    <property type="gene ID" value="GPUH_0001685501"/>
</dbReference>
<dbReference type="Proteomes" id="UP000271098">
    <property type="component" value="Unassembled WGS sequence"/>
</dbReference>
<evidence type="ECO:0000313" key="4">
    <source>
        <dbReference type="WBParaSite" id="GPUH_0001685501-mRNA-1"/>
    </source>
</evidence>
<reference evidence="4" key="1">
    <citation type="submission" date="2016-06" db="UniProtKB">
        <authorList>
            <consortium name="WormBaseParasite"/>
        </authorList>
    </citation>
    <scope>IDENTIFICATION</scope>
</reference>
<name>A0A183E792_9BILA</name>
<gene>
    <name evidence="2" type="ORF">GPUH_LOCUS16833</name>
</gene>
<reference evidence="2 3" key="2">
    <citation type="submission" date="2018-11" db="EMBL/GenBank/DDBJ databases">
        <authorList>
            <consortium name="Pathogen Informatics"/>
        </authorList>
    </citation>
    <scope>NUCLEOTIDE SEQUENCE [LARGE SCALE GENOMIC DNA]</scope>
</reference>
<feature type="region of interest" description="Disordered" evidence="1">
    <location>
        <begin position="23"/>
        <end position="43"/>
    </location>
</feature>
<protein>
    <submittedName>
        <fullName evidence="4">ELM2 domain-containing protein</fullName>
    </submittedName>
</protein>
<keyword evidence="3" id="KW-1185">Reference proteome</keyword>
<evidence type="ECO:0000313" key="3">
    <source>
        <dbReference type="Proteomes" id="UP000271098"/>
    </source>
</evidence>
<accession>A0A183E792</accession>